<evidence type="ECO:0000313" key="3">
    <source>
        <dbReference type="EMBL" id="CAA9323113.1"/>
    </source>
</evidence>
<organism evidence="3">
    <name type="scientific">uncultured Microcoleus sp</name>
    <dbReference type="NCBI Taxonomy" id="259945"/>
    <lineage>
        <taxon>Bacteria</taxon>
        <taxon>Bacillati</taxon>
        <taxon>Cyanobacteriota</taxon>
        <taxon>Cyanophyceae</taxon>
        <taxon>Oscillatoriophycideae</taxon>
        <taxon>Oscillatoriales</taxon>
        <taxon>Microcoleaceae</taxon>
        <taxon>Microcoleus</taxon>
        <taxon>environmental samples</taxon>
    </lineage>
</organism>
<comment type="similarity">
    <text evidence="1 2">Belongs to the OprB family.</text>
</comment>
<dbReference type="InterPro" id="IPR007049">
    <property type="entry name" value="Carb-sel_porin_OprB"/>
</dbReference>
<dbReference type="EMBL" id="CADCTZ010000230">
    <property type="protein sequence ID" value="CAA9323113.1"/>
    <property type="molecule type" value="Genomic_DNA"/>
</dbReference>
<dbReference type="InterPro" id="IPR047684">
    <property type="entry name" value="Por_som-like"/>
</dbReference>
<dbReference type="GO" id="GO:0015288">
    <property type="term" value="F:porin activity"/>
    <property type="evidence" value="ECO:0007669"/>
    <property type="project" value="InterPro"/>
</dbReference>
<accession>A0A6J4L5W9</accession>
<dbReference type="InterPro" id="IPR038673">
    <property type="entry name" value="OprB_sf"/>
</dbReference>
<dbReference type="Gene3D" id="2.40.160.180">
    <property type="entry name" value="Carbohydrate-selective porin OprB"/>
    <property type="match status" value="1"/>
</dbReference>
<reference evidence="3" key="1">
    <citation type="submission" date="2020-02" db="EMBL/GenBank/DDBJ databases">
        <authorList>
            <person name="Meier V. D."/>
        </authorList>
    </citation>
    <scope>NUCLEOTIDE SEQUENCE</scope>
    <source>
        <strain evidence="3">AVDCRST_MAG84</strain>
    </source>
</reference>
<dbReference type="Pfam" id="PF04966">
    <property type="entry name" value="OprB"/>
    <property type="match status" value="1"/>
</dbReference>
<dbReference type="GO" id="GO:0008643">
    <property type="term" value="P:carbohydrate transport"/>
    <property type="evidence" value="ECO:0007669"/>
    <property type="project" value="InterPro"/>
</dbReference>
<dbReference type="AlphaFoldDB" id="A0A6J4L5W9"/>
<evidence type="ECO:0000256" key="1">
    <source>
        <dbReference type="ARBA" id="ARBA00008769"/>
    </source>
</evidence>
<evidence type="ECO:0000256" key="2">
    <source>
        <dbReference type="RuleBase" id="RU363072"/>
    </source>
</evidence>
<name>A0A6J4L5W9_9CYAN</name>
<sequence>MLNVDGGDRADIVYGAIGISFPDVGGQGNLPGILVGLPGRVTSSNVRRERDTSYHIEAFYRFQVNDNISITPAAWVVVNPENDSRNDTQWVWLIRTGFNF</sequence>
<dbReference type="NCBIfam" id="NF033921">
    <property type="entry name" value="por_somb"/>
    <property type="match status" value="1"/>
</dbReference>
<gene>
    <name evidence="3" type="ORF">AVDCRST_MAG84-1481</name>
</gene>
<protein>
    <submittedName>
        <fullName evidence="3">Porin</fullName>
    </submittedName>
</protein>
<dbReference type="GO" id="GO:0016020">
    <property type="term" value="C:membrane"/>
    <property type="evidence" value="ECO:0007669"/>
    <property type="project" value="InterPro"/>
</dbReference>
<proteinExistence type="inferred from homology"/>